<dbReference type="InterPro" id="IPR036134">
    <property type="entry name" value="Crypto/Photolyase_FAD-like_sf"/>
</dbReference>
<feature type="domain" description="Cryptochrome/DNA photolyase FAD-binding" evidence="1">
    <location>
        <begin position="1"/>
        <end position="43"/>
    </location>
</feature>
<evidence type="ECO:0000313" key="2">
    <source>
        <dbReference type="EMBL" id="TBW68490.1"/>
    </source>
</evidence>
<evidence type="ECO:0000313" key="3">
    <source>
        <dbReference type="Proteomes" id="UP000291949"/>
    </source>
</evidence>
<gene>
    <name evidence="2" type="ORF">EQ811_15490</name>
</gene>
<dbReference type="EMBL" id="SCHC01000556">
    <property type="protein sequence ID" value="TBW68490.1"/>
    <property type="molecule type" value="Genomic_DNA"/>
</dbReference>
<organism evidence="2 3">
    <name type="scientific">Staphylococcus capitis</name>
    <dbReference type="NCBI Taxonomy" id="29388"/>
    <lineage>
        <taxon>Bacteria</taxon>
        <taxon>Bacillati</taxon>
        <taxon>Bacillota</taxon>
        <taxon>Bacilli</taxon>
        <taxon>Bacillales</taxon>
        <taxon>Staphylococcaceae</taxon>
        <taxon>Staphylococcus</taxon>
    </lineage>
</organism>
<dbReference type="GO" id="GO:0016829">
    <property type="term" value="F:lyase activity"/>
    <property type="evidence" value="ECO:0007669"/>
    <property type="project" value="UniProtKB-KW"/>
</dbReference>
<dbReference type="RefSeq" id="WP_230373870.1">
    <property type="nucleotide sequence ID" value="NZ_SCHC01000556.1"/>
</dbReference>
<evidence type="ECO:0000259" key="1">
    <source>
        <dbReference type="Pfam" id="PF03441"/>
    </source>
</evidence>
<feature type="non-terminal residue" evidence="2">
    <location>
        <position position="1"/>
    </location>
</feature>
<keyword evidence="2" id="KW-0456">Lyase</keyword>
<name>A0A7Z7YS14_STACP</name>
<dbReference type="InterPro" id="IPR005101">
    <property type="entry name" value="Cryptochr/Photolyase_FAD-bd"/>
</dbReference>
<accession>A0A7Z7YS14</accession>
<dbReference type="AlphaFoldDB" id="A0A7Z7YS14"/>
<comment type="caution">
    <text evidence="2">The sequence shown here is derived from an EMBL/GenBank/DDBJ whole genome shotgun (WGS) entry which is preliminary data.</text>
</comment>
<reference evidence="2 3" key="1">
    <citation type="journal article" date="2019" name="Sci. Transl. Med.">
        <title>Quorum sensing between bacterial species on the skin protects against epidermal injury in atopic dermatitis.</title>
        <authorList>
            <person name="Williams M.R."/>
        </authorList>
    </citation>
    <scope>NUCLEOTIDE SEQUENCE [LARGE SCALE GENOMIC DNA]</scope>
    <source>
        <strain evidence="2 3">H8</strain>
    </source>
</reference>
<proteinExistence type="predicted"/>
<dbReference type="Gene3D" id="1.10.579.10">
    <property type="entry name" value="DNA Cyclobutane Dipyrimidine Photolyase, subunit A, domain 3"/>
    <property type="match status" value="1"/>
</dbReference>
<dbReference type="Pfam" id="PF03441">
    <property type="entry name" value="FAD_binding_7"/>
    <property type="match status" value="1"/>
</dbReference>
<dbReference type="Proteomes" id="UP000291949">
    <property type="component" value="Unassembled WGS sequence"/>
</dbReference>
<protein>
    <submittedName>
        <fullName evidence="2">Deoxyribodipyrimidine photo-lyase</fullName>
    </submittedName>
</protein>
<sequence>KYLHDTHKFEQQIKGQGVEIGKDYPKQMIDHKERRQRVMSEFKALD</sequence>
<dbReference type="SUPFAM" id="SSF48173">
    <property type="entry name" value="Cryptochrome/photolyase FAD-binding domain"/>
    <property type="match status" value="1"/>
</dbReference>